<keyword evidence="10" id="KW-0206">Cytoskeleton</keyword>
<keyword evidence="7" id="KW-0493">Microtubule</keyword>
<evidence type="ECO:0000256" key="11">
    <source>
        <dbReference type="ARBA" id="ARBA00023306"/>
    </source>
</evidence>
<evidence type="ECO:0000256" key="12">
    <source>
        <dbReference type="ARBA" id="ARBA00023328"/>
    </source>
</evidence>
<dbReference type="Gene3D" id="6.10.250.1400">
    <property type="match status" value="1"/>
</dbReference>
<feature type="region of interest" description="Disordered" evidence="13">
    <location>
        <begin position="358"/>
        <end position="391"/>
    </location>
</feature>
<reference evidence="14" key="1">
    <citation type="submission" date="2023-06" db="EMBL/GenBank/DDBJ databases">
        <title>Male Hemibagrus guttatus genome.</title>
        <authorList>
            <person name="Bian C."/>
        </authorList>
    </citation>
    <scope>NUCLEOTIDE SEQUENCE</scope>
    <source>
        <strain evidence="14">Male_cb2023</strain>
        <tissue evidence="14">Muscle</tissue>
    </source>
</reference>
<dbReference type="GO" id="GO:0005876">
    <property type="term" value="C:spindle microtubule"/>
    <property type="evidence" value="ECO:0007669"/>
    <property type="project" value="TreeGrafter"/>
</dbReference>
<feature type="compositionally biased region" description="Polar residues" evidence="13">
    <location>
        <begin position="381"/>
        <end position="391"/>
    </location>
</feature>
<evidence type="ECO:0000313" key="14">
    <source>
        <dbReference type="EMBL" id="KAK3543402.1"/>
    </source>
</evidence>
<keyword evidence="15" id="KW-1185">Reference proteome</keyword>
<dbReference type="GO" id="GO:0051301">
    <property type="term" value="P:cell division"/>
    <property type="evidence" value="ECO:0007669"/>
    <property type="project" value="UniProtKB-KW"/>
</dbReference>
<proteinExistence type="inferred from homology"/>
<comment type="subcellular location">
    <subcellularLocation>
        <location evidence="2">Chromosome</location>
        <location evidence="2">Centromere</location>
        <location evidence="2">Kinetochore</location>
    </subcellularLocation>
    <subcellularLocation>
        <location evidence="1">Cytoplasm</location>
        <location evidence="1">Cytoskeleton</location>
        <location evidence="1">Spindle</location>
    </subcellularLocation>
</comment>
<evidence type="ECO:0000313" key="15">
    <source>
        <dbReference type="Proteomes" id="UP001274896"/>
    </source>
</evidence>
<feature type="compositionally biased region" description="Polar residues" evidence="13">
    <location>
        <begin position="315"/>
        <end position="337"/>
    </location>
</feature>
<dbReference type="GO" id="GO:0000940">
    <property type="term" value="C:outer kinetochore"/>
    <property type="evidence" value="ECO:0007669"/>
    <property type="project" value="InterPro"/>
</dbReference>
<organism evidence="14 15">
    <name type="scientific">Hemibagrus guttatus</name>
    <dbReference type="NCBI Taxonomy" id="175788"/>
    <lineage>
        <taxon>Eukaryota</taxon>
        <taxon>Metazoa</taxon>
        <taxon>Chordata</taxon>
        <taxon>Craniata</taxon>
        <taxon>Vertebrata</taxon>
        <taxon>Euteleostomi</taxon>
        <taxon>Actinopterygii</taxon>
        <taxon>Neopterygii</taxon>
        <taxon>Teleostei</taxon>
        <taxon>Ostariophysi</taxon>
        <taxon>Siluriformes</taxon>
        <taxon>Bagridae</taxon>
        <taxon>Hemibagrus</taxon>
    </lineage>
</organism>
<keyword evidence="11" id="KW-0131">Cell cycle</keyword>
<evidence type="ECO:0000256" key="5">
    <source>
        <dbReference type="ARBA" id="ARBA00022490"/>
    </source>
</evidence>
<keyword evidence="4" id="KW-0158">Chromosome</keyword>
<keyword evidence="5" id="KW-0963">Cytoplasm</keyword>
<evidence type="ECO:0000256" key="3">
    <source>
        <dbReference type="ARBA" id="ARBA00007716"/>
    </source>
</evidence>
<evidence type="ECO:0000256" key="13">
    <source>
        <dbReference type="SAM" id="MobiDB-lite"/>
    </source>
</evidence>
<protein>
    <recommendedName>
        <fullName evidence="16">Spindle and kinetochore-associated protein 3</fullName>
    </recommendedName>
</protein>
<comment type="caution">
    <text evidence="14">The sequence shown here is derived from an EMBL/GenBank/DDBJ whole genome shotgun (WGS) entry which is preliminary data.</text>
</comment>
<feature type="region of interest" description="Disordered" evidence="13">
    <location>
        <begin position="315"/>
        <end position="346"/>
    </location>
</feature>
<evidence type="ECO:0000256" key="7">
    <source>
        <dbReference type="ARBA" id="ARBA00022701"/>
    </source>
</evidence>
<keyword evidence="6" id="KW-0132">Cell division</keyword>
<dbReference type="InterPro" id="IPR033341">
    <property type="entry name" value="SKA3"/>
</dbReference>
<feature type="compositionally biased region" description="Polar residues" evidence="13">
    <location>
        <begin position="363"/>
        <end position="372"/>
    </location>
</feature>
<evidence type="ECO:0000256" key="8">
    <source>
        <dbReference type="ARBA" id="ARBA00022776"/>
    </source>
</evidence>
<evidence type="ECO:0000256" key="10">
    <source>
        <dbReference type="ARBA" id="ARBA00023212"/>
    </source>
</evidence>
<keyword evidence="9" id="KW-0995">Kinetochore</keyword>
<evidence type="ECO:0008006" key="16">
    <source>
        <dbReference type="Google" id="ProtNLM"/>
    </source>
</evidence>
<gene>
    <name evidence="14" type="ORF">QTP70_020424</name>
</gene>
<feature type="compositionally biased region" description="Acidic residues" evidence="13">
    <location>
        <begin position="132"/>
        <end position="148"/>
    </location>
</feature>
<accession>A0AAE0V5U8</accession>
<evidence type="ECO:0000256" key="6">
    <source>
        <dbReference type="ARBA" id="ARBA00022618"/>
    </source>
</evidence>
<dbReference type="EMBL" id="JAUCMX010000006">
    <property type="protein sequence ID" value="KAK3543402.1"/>
    <property type="molecule type" value="Genomic_DNA"/>
</dbReference>
<dbReference type="PANTHER" id="PTHR48118">
    <property type="entry name" value="SPINDLE AND KINETOCHORE-ASSOCIATED PROTEIN 3"/>
    <property type="match status" value="1"/>
</dbReference>
<comment type="similarity">
    <text evidence="3">Belongs to the SKA3 family.</text>
</comment>
<evidence type="ECO:0000256" key="9">
    <source>
        <dbReference type="ARBA" id="ARBA00022838"/>
    </source>
</evidence>
<dbReference type="PANTHER" id="PTHR48118:SF1">
    <property type="entry name" value="SPINDLE AND KINETOCHORE-ASSOCIATED PROTEIN 3"/>
    <property type="match status" value="1"/>
</dbReference>
<feature type="region of interest" description="Disordered" evidence="13">
    <location>
        <begin position="255"/>
        <end position="299"/>
    </location>
</feature>
<dbReference type="AlphaFoldDB" id="A0AAE0V5U8"/>
<name>A0AAE0V5U8_9TELE</name>
<keyword evidence="12" id="KW-0137">Centromere</keyword>
<evidence type="ECO:0000256" key="2">
    <source>
        <dbReference type="ARBA" id="ARBA00004629"/>
    </source>
</evidence>
<keyword evidence="8" id="KW-0498">Mitosis</keyword>
<evidence type="ECO:0000256" key="4">
    <source>
        <dbReference type="ARBA" id="ARBA00022454"/>
    </source>
</evidence>
<dbReference type="GO" id="GO:0007059">
    <property type="term" value="P:chromosome segregation"/>
    <property type="evidence" value="ECO:0007669"/>
    <property type="project" value="InterPro"/>
</dbReference>
<dbReference type="GO" id="GO:0000278">
    <property type="term" value="P:mitotic cell cycle"/>
    <property type="evidence" value="ECO:0007669"/>
    <property type="project" value="TreeGrafter"/>
</dbReference>
<evidence type="ECO:0000256" key="1">
    <source>
        <dbReference type="ARBA" id="ARBA00004186"/>
    </source>
</evidence>
<sequence length="624" mass="69024">MDTSTRFFSKLRSLTVLLDTERANLEHAASQNLDQDDDETENGAVQALHTLHSEVRALKKEVQSQVASQENGSTELRSFIKACMVLKQRTTEDIERIQGHYEKYGYKSQKVSLKPEVNCKGEADVRSVHDEPEGDASEETAGDEELVEFPECKTPEKMPPPAVDPMRTPQLSDFGLSALHLQMLCNPDRSQDVAPVPAVALTPPSLLKTMCEFQPKTPKCTLSMDEEALTPRLEDFGITESTMCFNNDFTMDLFRKKPPKDKQNNSTTQQLTPREPHNLPEAPSCVSLGRLSGDSMKSPEMPVLSTLEIKMNKLGQSCSLPNGGSDPESLSQPSAATATPELPTFETPYLSKLISARKETKQNDGSLKSTSHPAEDPSVRGPSSESPQMPVSFSQMEELTPEMPRLQSFFSSTLPCTGTGKQSGVTEPPVPALQADEHTQDWCLATPCNHMEFDVEPRTPEMPDMSSVTQDIFKLMAQANNKQPTTTSVQTSSKASLNTLAPGKENSSIDTLLPTHLFFCLSCHDRTESVAQVSEKEFYGLASYMKQIPLTSLNLALNKINKVLEERRTGSESNSEEFHMEELRKILDVGPQAPMYILCLVELKRLENVQGFGRNASFKVLTKA</sequence>
<feature type="region of interest" description="Disordered" evidence="13">
    <location>
        <begin position="124"/>
        <end position="161"/>
    </location>
</feature>
<dbReference type="Proteomes" id="UP001274896">
    <property type="component" value="Unassembled WGS sequence"/>
</dbReference>